<dbReference type="OrthoDB" id="383952at2759"/>
<reference evidence="1" key="1">
    <citation type="submission" date="2016-10" db="EMBL/GenBank/DDBJ databases">
        <authorList>
            <person name="Benchimol M."/>
            <person name="Almeida L.G."/>
            <person name="Vasconcelos A.T."/>
            <person name="Perreira-Neves A."/>
            <person name="Rosa I.A."/>
            <person name="Tasca T."/>
            <person name="Bogo M.R."/>
            <person name="de Souza W."/>
        </authorList>
    </citation>
    <scope>NUCLEOTIDE SEQUENCE [LARGE SCALE GENOMIC DNA]</scope>
    <source>
        <strain evidence="1">K</strain>
    </source>
</reference>
<accession>A0A1J4KYD1</accession>
<dbReference type="GeneID" id="94825718"/>
<proteinExistence type="predicted"/>
<evidence type="ECO:0000313" key="2">
    <source>
        <dbReference type="Proteomes" id="UP000179807"/>
    </source>
</evidence>
<protein>
    <submittedName>
        <fullName evidence="1">Uncharacterized protein</fullName>
    </submittedName>
</protein>
<dbReference type="VEuPathDB" id="TrichDB:TRFO_02965"/>
<dbReference type="AlphaFoldDB" id="A0A1J4KYD1"/>
<gene>
    <name evidence="1" type="ORF">TRFO_02965</name>
</gene>
<name>A0A1J4KYD1_9EUKA</name>
<sequence>MPKEIRNEETKTPLSFRITQLFENQKSTALITAKNIEIKIETNFFLRVFTEDELIATRNGIDIESHNKDTNPLFQQYICIYDYLFNMKKIFQVLYNYGYSSLSCENDLKEIFSNETFSISETAMKKYNNFINLAKLYGNKIPNNLKSSQTITIGNYCFSLPSKPPFMTLDNIRYFGHLISSARSGNDASFDELNRQINYLFPTIEYFINKEHLNQLNDDSLLASLEIFNEIFSINKRRKILPVFSKNDEIFNSLKNLQNRFLVTNIQILQVKYPVHTYHLIKPISDFFGFNFYQILWCNQSTNFNNFIIDLESSRNSFTNDIFLIVHPEFLNKNEENNFTDFVKSQISPFPDKNSPKIIVLTAIHNLISLSEHENENYLLSVSPNEVIKYHDATINYLVDTPFRVIYSDQSGDGKTNYIKNLCGKKNYVFIDDEEPDIKSYFNPQEEKIVLFSLNRQTFVDNVIFWDQLYCGYIFKIFLRPTLPPYIPKFDLNEKIIYYIEIPSSYKIHNHNESIGDCLIDFPIPLIEECFIKIDPSKQNCYDSSYIEKNELIVNNQKYTDFYRAAKFMHTFSLEENNKSDFPRFFSFIYSKIFRGETVPYISLRLFSYVESYIRKMIIRYGNNSFDDFHKSLFYTLVLYSSIFIYNLEPCVEGNPNNKKVVSFLCMICDNLLNNKNSNESKVTFYTNRQEKDFIPSLYQNVEIRKHLSNKKLNGIKILFIQNIDKNDQIDMFTRVASQISTDETFLMTVCLCKIADIFLTSTEERKYRIFIDEMTNLIYKKDEITNIFQFFYNLNNE</sequence>
<dbReference type="RefSeq" id="XP_068367852.1">
    <property type="nucleotide sequence ID" value="XM_068491014.1"/>
</dbReference>
<evidence type="ECO:0000313" key="1">
    <source>
        <dbReference type="EMBL" id="OHT14716.1"/>
    </source>
</evidence>
<dbReference type="EMBL" id="MLAK01000325">
    <property type="protein sequence ID" value="OHT14716.1"/>
    <property type="molecule type" value="Genomic_DNA"/>
</dbReference>
<organism evidence="1 2">
    <name type="scientific">Tritrichomonas foetus</name>
    <dbReference type="NCBI Taxonomy" id="1144522"/>
    <lineage>
        <taxon>Eukaryota</taxon>
        <taxon>Metamonada</taxon>
        <taxon>Parabasalia</taxon>
        <taxon>Tritrichomonadida</taxon>
        <taxon>Tritrichomonadidae</taxon>
        <taxon>Tritrichomonas</taxon>
    </lineage>
</organism>
<comment type="caution">
    <text evidence="1">The sequence shown here is derived from an EMBL/GenBank/DDBJ whole genome shotgun (WGS) entry which is preliminary data.</text>
</comment>
<keyword evidence="2" id="KW-1185">Reference proteome</keyword>
<dbReference type="Proteomes" id="UP000179807">
    <property type="component" value="Unassembled WGS sequence"/>
</dbReference>